<keyword evidence="4" id="KW-1185">Reference proteome</keyword>
<reference evidence="2" key="1">
    <citation type="submission" date="2023-06" db="EMBL/GenBank/DDBJ databases">
        <authorList>
            <person name="Kurt Z."/>
        </authorList>
    </citation>
    <scope>NUCLEOTIDE SEQUENCE</scope>
</reference>
<comment type="caution">
    <text evidence="2">The sequence shown here is derived from an EMBL/GenBank/DDBJ whole genome shotgun (WGS) entry which is preliminary data.</text>
</comment>
<protein>
    <submittedName>
        <fullName evidence="3">Hypothetical_protein</fullName>
    </submittedName>
</protein>
<evidence type="ECO:0000313" key="4">
    <source>
        <dbReference type="Proteomes" id="UP001642409"/>
    </source>
</evidence>
<evidence type="ECO:0000313" key="2">
    <source>
        <dbReference type="EMBL" id="CAI9943121.1"/>
    </source>
</evidence>
<gene>
    <name evidence="2" type="ORF">HINF_LOCUS30766</name>
    <name evidence="3" type="ORF">HINF_LOCUS70806</name>
</gene>
<dbReference type="EMBL" id="CATOUU010000711">
    <property type="protein sequence ID" value="CAI9943121.1"/>
    <property type="molecule type" value="Genomic_DNA"/>
</dbReference>
<evidence type="ECO:0000313" key="3">
    <source>
        <dbReference type="EMBL" id="CAL6100964.1"/>
    </source>
</evidence>
<accession>A0AA86U8J7</accession>
<feature type="compositionally biased region" description="Low complexity" evidence="1">
    <location>
        <begin position="12"/>
        <end position="25"/>
    </location>
</feature>
<feature type="region of interest" description="Disordered" evidence="1">
    <location>
        <begin position="1"/>
        <end position="25"/>
    </location>
</feature>
<dbReference type="EMBL" id="CAXDID020000536">
    <property type="protein sequence ID" value="CAL6100964.1"/>
    <property type="molecule type" value="Genomic_DNA"/>
</dbReference>
<proteinExistence type="predicted"/>
<dbReference type="AlphaFoldDB" id="A0AA86U8J7"/>
<dbReference type="Proteomes" id="UP001642409">
    <property type="component" value="Unassembled WGS sequence"/>
</dbReference>
<sequence>MSQDNSSYEETSQNSSDQSDSSDNQFFNFDFEEVSENNPKILEIHSDIGVVIKRQQHSGLDFEFQVKEDVIHINSEYIKRKSEQSLSLNLFARPSYLFVDDLIWS</sequence>
<evidence type="ECO:0000256" key="1">
    <source>
        <dbReference type="SAM" id="MobiDB-lite"/>
    </source>
</evidence>
<name>A0AA86U8J7_9EUKA</name>
<organism evidence="2">
    <name type="scientific">Hexamita inflata</name>
    <dbReference type="NCBI Taxonomy" id="28002"/>
    <lineage>
        <taxon>Eukaryota</taxon>
        <taxon>Metamonada</taxon>
        <taxon>Diplomonadida</taxon>
        <taxon>Hexamitidae</taxon>
        <taxon>Hexamitinae</taxon>
        <taxon>Hexamita</taxon>
    </lineage>
</organism>
<feature type="compositionally biased region" description="Polar residues" evidence="1">
    <location>
        <begin position="1"/>
        <end position="11"/>
    </location>
</feature>
<reference evidence="3 4" key="2">
    <citation type="submission" date="2024-07" db="EMBL/GenBank/DDBJ databases">
        <authorList>
            <person name="Akdeniz Z."/>
        </authorList>
    </citation>
    <scope>NUCLEOTIDE SEQUENCE [LARGE SCALE GENOMIC DNA]</scope>
</reference>